<dbReference type="PATRIC" id="fig|1278073.3.peg.3857"/>
<sequence>MLIFLKAPSESNDVITTPITDVIFLDKTTRYTSKFKKLAVDAREIVPWYRLDADPMDFGKRLLREAATDKMCAALMARATEVWGVDFKIQGEEFVTKEVQAHYVKLLKVWLSPLSGSIGISDRRAHRATVDGPDGQYEQVWKKLALDKKALGDLEALDFFKGMNVAGRRDRSQIYRNVTEAARALVGEVTSWPSRSIEKLAVLSLLRSKALVDYQQQMLQAAAQALSDSSRTPAPRFKQWEYLPYYLRGKPLERTDEDTARPLVLGALYDALGEAMTKEGSDERKLIDDFKLFNKGDEYRRWRLLPPVVRNQVLISDLPRIMFDGKLESEHWRIQFKESALKTLSDKSVGIGGWDVKMKQHPAAVPHEPGHGPRDLFPFASGWSRNELCPNVISSRLMLAPLYAGTSGHNQGRILAWLELAKREKSLDAIPLGLVISAGYSVLWRLYYDKRVSGFHTMFETFQGTYVDTTVRDLRGLPRPAEDPVWSAVLDASPEGQTNVSTFWSTCIKLFGKTGQPVLHAFKSELAKSREAALVDFPGTVIPRWSTTDDVDATAPEVNTWA</sequence>
<reference evidence="1 2" key="1">
    <citation type="journal article" date="2013" name="Genome Announc.">
        <title>Complete genome sequence of Myxococcus stipitatus strain DSM 14675, a fruiting myxobacterium.</title>
        <authorList>
            <person name="Huntley S."/>
            <person name="Kneip S."/>
            <person name="Treuner-Lange A."/>
            <person name="Sogaard-Andersen L."/>
        </authorList>
    </citation>
    <scope>NUCLEOTIDE SEQUENCE [LARGE SCALE GENOMIC DNA]</scope>
    <source>
        <strain evidence="2">DSM 14675 / JCM 12634 / Mx s8</strain>
    </source>
</reference>
<gene>
    <name evidence="1" type="ordered locus">MYSTI_03790</name>
</gene>
<dbReference type="STRING" id="1278073.MYSTI_03790"/>
<dbReference type="Proteomes" id="UP000011131">
    <property type="component" value="Chromosome"/>
</dbReference>
<evidence type="ECO:0000313" key="2">
    <source>
        <dbReference type="Proteomes" id="UP000011131"/>
    </source>
</evidence>
<dbReference type="KEGG" id="msd:MYSTI_03790"/>
<keyword evidence="2" id="KW-1185">Reference proteome</keyword>
<dbReference type="RefSeq" id="WP_015349356.1">
    <property type="nucleotide sequence ID" value="NC_020126.1"/>
</dbReference>
<dbReference type="HOGENOM" id="CLU_484697_0_0_7"/>
<protein>
    <submittedName>
        <fullName evidence="1">Uncharacterized protein</fullName>
    </submittedName>
</protein>
<accession>L7U864</accession>
<dbReference type="EMBL" id="CP004025">
    <property type="protein sequence ID" value="AGC45096.1"/>
    <property type="molecule type" value="Genomic_DNA"/>
</dbReference>
<name>L7U864_MYXSD</name>
<organism evidence="1 2">
    <name type="scientific">Myxococcus stipitatus (strain DSM 14675 / JCM 12634 / Mx s8)</name>
    <dbReference type="NCBI Taxonomy" id="1278073"/>
    <lineage>
        <taxon>Bacteria</taxon>
        <taxon>Pseudomonadati</taxon>
        <taxon>Myxococcota</taxon>
        <taxon>Myxococcia</taxon>
        <taxon>Myxococcales</taxon>
        <taxon>Cystobacterineae</taxon>
        <taxon>Myxococcaceae</taxon>
        <taxon>Myxococcus</taxon>
    </lineage>
</organism>
<dbReference type="AlphaFoldDB" id="L7U864"/>
<proteinExistence type="predicted"/>
<evidence type="ECO:0000313" key="1">
    <source>
        <dbReference type="EMBL" id="AGC45096.1"/>
    </source>
</evidence>
<dbReference type="OrthoDB" id="5379506at2"/>